<dbReference type="Proteomes" id="UP000635278">
    <property type="component" value="Unassembled WGS sequence"/>
</dbReference>
<organism evidence="1 2">
    <name type="scientific">Acetobacter musti</name>
    <dbReference type="NCBI Taxonomy" id="864732"/>
    <lineage>
        <taxon>Bacteria</taxon>
        <taxon>Pseudomonadati</taxon>
        <taxon>Pseudomonadota</taxon>
        <taxon>Alphaproteobacteria</taxon>
        <taxon>Acetobacterales</taxon>
        <taxon>Acetobacteraceae</taxon>
        <taxon>Acetobacter</taxon>
    </lineage>
</organism>
<sequence length="449" mass="52098">MIVYSGEDLVVHHVEGETRDVIITFGPAAVTHLAETEIFCERPIRKSKVSAIGITTRHDHWYFSETDEGNVIHEVKKLIAKYRRVIILGYSMGAHAAIRFSRLFNAYSVLSLSPKWSLDRQECECIEDRYVEKNFISIMKGMGLRRPQTHGSIFVAYDPNDYIDNYHGEMVARHIDCTILKMFYCGHGTIGHLSGTRNFKSIFDALSCDNPSEIVAVASVIRRRHKFTFQNVIGKARRQHPTLCLDLIKKLFSINKTYYKDITNNYTTYLTIFYSSKNKIFKNKYDCINYYKSINLPESVICTEQNINDNLFYLVSYHGTILFFDIMKFSFCTGGIKDNKRSMIPVEINFNEDDIYLFITLNNTVMYIYIKDNSISYAEEPDTSLRFKLVNGNQHQLPNTFFFEKENRFYAVVSNNGYIIVDLDFNVGTKSRNILEFESFVPLAKMPIY</sequence>
<accession>A0ABX0JW06</accession>
<gene>
    <name evidence="1" type="ORF">GOB93_20595</name>
</gene>
<reference evidence="1 2" key="1">
    <citation type="journal article" date="2020" name="Int. J. Syst. Evol. Microbiol.">
        <title>Novel acetic acid bacteria from cider fermentations: Acetobacter conturbans sp. nov. and Acetobacter fallax sp. nov.</title>
        <authorList>
            <person name="Sombolestani A.S."/>
            <person name="Cleenwerck I."/>
            <person name="Cnockaert M."/>
            <person name="Borremans W."/>
            <person name="Wieme A.D."/>
            <person name="De Vuyst L."/>
            <person name="Vandamme P."/>
        </authorList>
    </citation>
    <scope>NUCLEOTIDE SEQUENCE [LARGE SCALE GENOMIC DNA]</scope>
    <source>
        <strain evidence="1 2">LMG 30640</strain>
    </source>
</reference>
<dbReference type="InterPro" id="IPR029058">
    <property type="entry name" value="AB_hydrolase_fold"/>
</dbReference>
<dbReference type="RefSeq" id="WP_173585242.1">
    <property type="nucleotide sequence ID" value="NZ_WOTB01000083.1"/>
</dbReference>
<protein>
    <recommendedName>
        <fullName evidence="3">AB hydrolase-1 domain-containing protein</fullName>
    </recommendedName>
</protein>
<comment type="caution">
    <text evidence="1">The sequence shown here is derived from an EMBL/GenBank/DDBJ whole genome shotgun (WGS) entry which is preliminary data.</text>
</comment>
<evidence type="ECO:0008006" key="3">
    <source>
        <dbReference type="Google" id="ProtNLM"/>
    </source>
</evidence>
<name>A0ABX0JW06_9PROT</name>
<dbReference type="EMBL" id="WOTB01000083">
    <property type="protein sequence ID" value="NHN86953.1"/>
    <property type="molecule type" value="Genomic_DNA"/>
</dbReference>
<keyword evidence="2" id="KW-1185">Reference proteome</keyword>
<evidence type="ECO:0000313" key="1">
    <source>
        <dbReference type="EMBL" id="NHN86953.1"/>
    </source>
</evidence>
<evidence type="ECO:0000313" key="2">
    <source>
        <dbReference type="Proteomes" id="UP000635278"/>
    </source>
</evidence>
<proteinExistence type="predicted"/>
<dbReference type="SUPFAM" id="SSF53474">
    <property type="entry name" value="alpha/beta-Hydrolases"/>
    <property type="match status" value="1"/>
</dbReference>